<dbReference type="GO" id="GO:0016301">
    <property type="term" value="F:kinase activity"/>
    <property type="evidence" value="ECO:0007669"/>
    <property type="project" value="UniProtKB-KW"/>
</dbReference>
<keyword evidence="2 8" id="KW-0808">Transferase</keyword>
<comment type="catalytic activity">
    <reaction evidence="7 8">
        <text>CMP + ATP = CDP + ADP</text>
        <dbReference type="Rhea" id="RHEA:11600"/>
        <dbReference type="ChEBI" id="CHEBI:30616"/>
        <dbReference type="ChEBI" id="CHEBI:58069"/>
        <dbReference type="ChEBI" id="CHEBI:60377"/>
        <dbReference type="ChEBI" id="CHEBI:456216"/>
        <dbReference type="EC" id="2.7.4.25"/>
    </reaction>
</comment>
<evidence type="ECO:0000256" key="4">
    <source>
        <dbReference type="ARBA" id="ARBA00022777"/>
    </source>
</evidence>
<evidence type="ECO:0000313" key="10">
    <source>
        <dbReference type="EMBL" id="GAA0875505.1"/>
    </source>
</evidence>
<dbReference type="Pfam" id="PF02224">
    <property type="entry name" value="Cytidylate_kin"/>
    <property type="match status" value="1"/>
</dbReference>
<dbReference type="PANTHER" id="PTHR21299">
    <property type="entry name" value="CYTIDYLATE KINASE/PANTOATE-BETA-ALANINE LIGASE"/>
    <property type="match status" value="1"/>
</dbReference>
<evidence type="ECO:0000313" key="11">
    <source>
        <dbReference type="Proteomes" id="UP001501126"/>
    </source>
</evidence>
<accession>A0ABN1MQZ1</accession>
<dbReference type="PANTHER" id="PTHR21299:SF2">
    <property type="entry name" value="CYTIDYLATE KINASE"/>
    <property type="match status" value="1"/>
</dbReference>
<proteinExistence type="inferred from homology"/>
<dbReference type="CDD" id="cd02020">
    <property type="entry name" value="CMPK"/>
    <property type="match status" value="1"/>
</dbReference>
<dbReference type="Proteomes" id="UP001501126">
    <property type="component" value="Unassembled WGS sequence"/>
</dbReference>
<feature type="binding site" evidence="8">
    <location>
        <begin position="10"/>
        <end position="18"/>
    </location>
    <ligand>
        <name>ATP</name>
        <dbReference type="ChEBI" id="CHEBI:30616"/>
    </ligand>
</feature>
<protein>
    <recommendedName>
        <fullName evidence="8">Cytidylate kinase</fullName>
        <shortName evidence="8">CK</shortName>
        <ecNumber evidence="8">2.7.4.25</ecNumber>
    </recommendedName>
    <alternativeName>
        <fullName evidence="8">Cytidine monophosphate kinase</fullName>
        <shortName evidence="8">CMP kinase</shortName>
    </alternativeName>
</protein>
<dbReference type="InterPro" id="IPR011994">
    <property type="entry name" value="Cytidylate_kinase_dom"/>
</dbReference>
<evidence type="ECO:0000256" key="2">
    <source>
        <dbReference type="ARBA" id="ARBA00022679"/>
    </source>
</evidence>
<evidence type="ECO:0000256" key="1">
    <source>
        <dbReference type="ARBA" id="ARBA00009427"/>
    </source>
</evidence>
<dbReference type="EC" id="2.7.4.25" evidence="8"/>
<dbReference type="InterPro" id="IPR027417">
    <property type="entry name" value="P-loop_NTPase"/>
</dbReference>
<evidence type="ECO:0000256" key="5">
    <source>
        <dbReference type="ARBA" id="ARBA00022840"/>
    </source>
</evidence>
<dbReference type="NCBIfam" id="TIGR00017">
    <property type="entry name" value="cmk"/>
    <property type="match status" value="1"/>
</dbReference>
<comment type="subcellular location">
    <subcellularLocation>
        <location evidence="8">Cytoplasm</location>
    </subcellularLocation>
</comment>
<dbReference type="RefSeq" id="WP_343787064.1">
    <property type="nucleotide sequence ID" value="NZ_BAAAFH010000011.1"/>
</dbReference>
<evidence type="ECO:0000256" key="7">
    <source>
        <dbReference type="ARBA" id="ARBA00048478"/>
    </source>
</evidence>
<dbReference type="InterPro" id="IPR003136">
    <property type="entry name" value="Cytidylate_kin"/>
</dbReference>
<dbReference type="SUPFAM" id="SSF52540">
    <property type="entry name" value="P-loop containing nucleoside triphosphate hydrolases"/>
    <property type="match status" value="1"/>
</dbReference>
<evidence type="ECO:0000256" key="6">
    <source>
        <dbReference type="ARBA" id="ARBA00047615"/>
    </source>
</evidence>
<reference evidence="10 11" key="1">
    <citation type="journal article" date="2019" name="Int. J. Syst. Evol. Microbiol.">
        <title>The Global Catalogue of Microorganisms (GCM) 10K type strain sequencing project: providing services to taxonomists for standard genome sequencing and annotation.</title>
        <authorList>
            <consortium name="The Broad Institute Genomics Platform"/>
            <consortium name="The Broad Institute Genome Sequencing Center for Infectious Disease"/>
            <person name="Wu L."/>
            <person name="Ma J."/>
        </authorList>
    </citation>
    <scope>NUCLEOTIDE SEQUENCE [LARGE SCALE GENOMIC DNA]</scope>
    <source>
        <strain evidence="10 11">JCM 16083</strain>
    </source>
</reference>
<name>A0ABN1MQZ1_9FLAO</name>
<comment type="similarity">
    <text evidence="1 8">Belongs to the cytidylate kinase family. Type 1 subfamily.</text>
</comment>
<keyword evidence="4 8" id="KW-0418">Kinase</keyword>
<evidence type="ECO:0000259" key="9">
    <source>
        <dbReference type="Pfam" id="PF02224"/>
    </source>
</evidence>
<comment type="catalytic activity">
    <reaction evidence="6 8">
        <text>dCMP + ATP = dCDP + ADP</text>
        <dbReference type="Rhea" id="RHEA:25094"/>
        <dbReference type="ChEBI" id="CHEBI:30616"/>
        <dbReference type="ChEBI" id="CHEBI:57566"/>
        <dbReference type="ChEBI" id="CHEBI:58593"/>
        <dbReference type="ChEBI" id="CHEBI:456216"/>
        <dbReference type="EC" id="2.7.4.25"/>
    </reaction>
</comment>
<feature type="domain" description="Cytidylate kinase" evidence="9">
    <location>
        <begin position="6"/>
        <end position="224"/>
    </location>
</feature>
<dbReference type="HAMAP" id="MF_00238">
    <property type="entry name" value="Cytidyl_kinase_type1"/>
    <property type="match status" value="1"/>
</dbReference>
<sequence>MQPITIAIDGYSSCGKSTLARALAKKLNYVFIDSGAMYRGVTLFAIENECIINGIVDKEKLTQKLEQIQLRFASVEEDERKHLFLNGKDVEKQIRSMEVAGYVSEIATIREVREKLVLSQREMGKNGGVVMDGRDIGSVVFPDAELKLFVTASPEVRAERRFKELTEQGRNVTREEVLVNLMERDRIDTSRKESPLIQVKDAIVLDNTNMTPEQQLEFALQKVHELAI</sequence>
<keyword evidence="8" id="KW-0963">Cytoplasm</keyword>
<dbReference type="Gene3D" id="3.40.50.300">
    <property type="entry name" value="P-loop containing nucleotide triphosphate hydrolases"/>
    <property type="match status" value="1"/>
</dbReference>
<evidence type="ECO:0000256" key="3">
    <source>
        <dbReference type="ARBA" id="ARBA00022741"/>
    </source>
</evidence>
<gene>
    <name evidence="8 10" type="primary">cmk</name>
    <name evidence="10" type="ORF">GCM10009118_19140</name>
</gene>
<keyword evidence="3 8" id="KW-0547">Nucleotide-binding</keyword>
<comment type="caution">
    <text evidence="10">The sequence shown here is derived from an EMBL/GenBank/DDBJ whole genome shotgun (WGS) entry which is preliminary data.</text>
</comment>
<keyword evidence="11" id="KW-1185">Reference proteome</keyword>
<dbReference type="EMBL" id="BAAAFH010000011">
    <property type="protein sequence ID" value="GAA0875505.1"/>
    <property type="molecule type" value="Genomic_DNA"/>
</dbReference>
<keyword evidence="5 8" id="KW-0067">ATP-binding</keyword>
<organism evidence="10 11">
    <name type="scientific">Wandonia haliotis</name>
    <dbReference type="NCBI Taxonomy" id="574963"/>
    <lineage>
        <taxon>Bacteria</taxon>
        <taxon>Pseudomonadati</taxon>
        <taxon>Bacteroidota</taxon>
        <taxon>Flavobacteriia</taxon>
        <taxon>Flavobacteriales</taxon>
        <taxon>Crocinitomicaceae</taxon>
        <taxon>Wandonia</taxon>
    </lineage>
</organism>
<evidence type="ECO:0000256" key="8">
    <source>
        <dbReference type="HAMAP-Rule" id="MF_00238"/>
    </source>
</evidence>